<reference evidence="3 4" key="1">
    <citation type="submission" date="2024-06" db="EMBL/GenBank/DDBJ databases">
        <title>A chromosome-level genome assembly of beet webworm, Loxostege sticticalis.</title>
        <authorList>
            <person name="Zhang Y."/>
        </authorList>
    </citation>
    <scope>NUCLEOTIDE SEQUENCE [LARGE SCALE GENOMIC DNA]</scope>
    <source>
        <strain evidence="3">AQ026</strain>
        <tissue evidence="3">Whole body</tissue>
    </source>
</reference>
<sequence>MSGGRLVVLDRLGREVKRYPLASGLATLGSDPRCDIRVMLPTVSGHHATVVVHTHQTVVRNVGDGETLVNGQAVSVAALRHGDLLTVGDRSLRWEYAEPSARRPLAVEPALAVPRRAGRGRRRGSAAAPAPARSPALQLALELQHRASMPGNAGGKQVAIVQPQRRDTTEHNNPTARPSPQSKRQRVSKSEGEDASPDDKNKRKAAAGRGSMTQAEMWIESRKTSPRKSGKPTPAPPAASGRKTMGGKKSTPLRLAVLRRAQSAQKPRVTKIEAPREIDHTKQAALLLMTGHTPKSKGPSPRTSSAKNTPSFVIKKHSPVRKTPRSSRGSLRTPASAQAKTPSSATRSSKRGSGGQTVSILEISDSTPSTIRSSSASRRSRAPHSPAPLSPLLPTPRKSALKDPAAKNTSRKTESIKFDLSNLEHHTEDRSEILTVGETTRAATDSASEDELTLHYSDTSSVQSPSPRRSIHSRSSRMLEKSLGTSVTASPTQRSRSTLTAVTPDSPRRKSSRGTLILQKALDTSDSDSRYSRRTTKSLTDRTADATVASAFKTRTLSPRTPNQNLETYSIVDLVSIDSNESGRSTSVYNSAGSANSTATAFGTPQNSSGRRTRSTIDPNTLIGSSTPYVKPTRSSSLKSQSSRKSSIRNTSNVSARSSGSARRSKSLTTPENSEDTRQHISVNSTKISRASKSRSRISDSDLMLISSSDNSQLEDASPRSSKRVGRSTKSDSPVSTRKSSRRSGGDVTPSSNEKDEGISTPENRHSPEEVGTPVLSIQSLLNSSQSSFASNSSTKKGRASYSKRKTIGVIRSEPRPRRTGAKSKSLNFTARRGLLRLSKDSSLASDKTDEGAPKTSNEKMVTPKSAVKLVQEAVKNKHSTAKKPQSKRSIIDNLDESDIVKQLFNSPVKRKLSQSMTEFSRKQLFEEDDDIVVARRPTRNTIALTGRTPDNSILDHTEAITPEVFVSPISTPNNSPNLTGIKRLFRKHTPDNDLRNVKGVKGLLRTPQTRRSIKNDLTNISGVKQVFAKSPKNRLSDVRVKEVFAEGPKNDLRRVSGVKSLFQSEKKRKSPRNDLSDVRGVKLLFQQNSPKNDLRRVSGVKRALQRGSPRNDLSDVRGVKKMFKGHKERNDLNDVSGVEELFNESNTSVRDSESLFDQLIGKPPIKAVYSKSFVKKPAQKPKTRGAKSLHASIDVITNNVEEWIEQELQKRLHKEDDKRSKHNATKELQRLATDTVEGAEPLRTSRVRNSTVLSADVSGKRSASEVYSARKLPIKKRSLVDVSAEGAAGRKVSLPIKKRLVVHSTPVKGRSRLTMNASELGRVSPIAPADTSLRSESTLAMPEPKPTRETRLTKVATEAEVSKEVTKSPLKASTSKSSPKQAKAASPQARTTRARNNKTDNSLTNTKKRRTSLVISKKSPVMSPKPAPRTRRGKVEQKADSPAKVEPKPTKDKVAKKGKASVQPSPPKSKAEQKAPKSPAQVSPKKTRATRKQEVKPATPKRNTRAKMQKATVVVGKPSPQLKPQAKSKAKVEKEAPKTKAAVTESPKTRTRETRAKADSPRKSRKTAANQNTTEEVETKSKRRKVEPPKESLEPARTRRTVESEPKGKRNKADNESKKPEPEPEKKGGKGRKTQVIVEEKPEPKRTRKTQDDAKKTDTKDSLKPTRSRKKLETQESVQSEPTTRTRRGKVTENTVIPEVKTRKRKSTSENEIPAKVSKGNATEVVETKARKGRKTTIETTETEKGNVRQKRSVVKASKVEISEQQKQDGSTVENVRTVRSKKVVVTAVKTTTAAKEAKSAKSGKAAPKETETKTNTRRKKTEPSPVKKATPVKSPAAKRTRKTVASPPARTRATRNQPQEAATKATGRSRRR</sequence>
<evidence type="ECO:0000259" key="2">
    <source>
        <dbReference type="PROSITE" id="PS50006"/>
    </source>
</evidence>
<feature type="compositionally biased region" description="Basic and acidic residues" evidence="1">
    <location>
        <begin position="1434"/>
        <end position="1456"/>
    </location>
</feature>
<feature type="compositionally biased region" description="Basic residues" evidence="1">
    <location>
        <begin position="796"/>
        <end position="807"/>
    </location>
</feature>
<feature type="compositionally biased region" description="Low complexity" evidence="1">
    <location>
        <begin position="590"/>
        <end position="604"/>
    </location>
</feature>
<dbReference type="CDD" id="cd22673">
    <property type="entry name" value="FHA_Ki67"/>
    <property type="match status" value="1"/>
</dbReference>
<feature type="compositionally biased region" description="Polar residues" evidence="1">
    <location>
        <begin position="437"/>
        <end position="446"/>
    </location>
</feature>
<feature type="region of interest" description="Disordered" evidence="1">
    <location>
        <begin position="149"/>
        <end position="542"/>
    </location>
</feature>
<keyword evidence="4" id="KW-1185">Reference proteome</keyword>
<dbReference type="Proteomes" id="UP001549920">
    <property type="component" value="Unassembled WGS sequence"/>
</dbReference>
<dbReference type="SMART" id="SM00240">
    <property type="entry name" value="FHA"/>
    <property type="match status" value="1"/>
</dbReference>
<feature type="compositionally biased region" description="Basic and acidic residues" evidence="1">
    <location>
        <begin position="270"/>
        <end position="282"/>
    </location>
</feature>
<dbReference type="PROSITE" id="PS50006">
    <property type="entry name" value="FHA_DOMAIN"/>
    <property type="match status" value="1"/>
</dbReference>
<dbReference type="PANTHER" id="PTHR21603:SF17">
    <property type="entry name" value="PROLIFERATION MARKER PROTEIN KI-67"/>
    <property type="match status" value="1"/>
</dbReference>
<feature type="compositionally biased region" description="Polar residues" evidence="1">
    <location>
        <begin position="171"/>
        <end position="182"/>
    </location>
</feature>
<feature type="compositionally biased region" description="Low complexity" evidence="1">
    <location>
        <begin position="1372"/>
        <end position="1390"/>
    </location>
</feature>
<feature type="compositionally biased region" description="Basic and acidic residues" evidence="1">
    <location>
        <begin position="753"/>
        <end position="769"/>
    </location>
</feature>
<comment type="caution">
    <text evidence="3">The sequence shown here is derived from an EMBL/GenBank/DDBJ whole genome shotgun (WGS) entry which is preliminary data.</text>
</comment>
<feature type="region of interest" description="Disordered" evidence="1">
    <location>
        <begin position="113"/>
        <end position="134"/>
    </location>
</feature>
<feature type="compositionally biased region" description="Low complexity" evidence="1">
    <location>
        <begin position="125"/>
        <end position="134"/>
    </location>
</feature>
<evidence type="ECO:0000313" key="4">
    <source>
        <dbReference type="Proteomes" id="UP001549920"/>
    </source>
</evidence>
<feature type="region of interest" description="Disordered" evidence="1">
    <location>
        <begin position="1313"/>
        <end position="1874"/>
    </location>
</feature>
<feature type="compositionally biased region" description="Basic residues" evidence="1">
    <location>
        <begin position="314"/>
        <end position="325"/>
    </location>
</feature>
<accession>A0ABR3H7Q7</accession>
<feature type="compositionally biased region" description="Basic and acidic residues" evidence="1">
    <location>
        <begin position="1548"/>
        <end position="1563"/>
    </location>
</feature>
<evidence type="ECO:0000256" key="1">
    <source>
        <dbReference type="SAM" id="MobiDB-lite"/>
    </source>
</evidence>
<feature type="compositionally biased region" description="Basic and acidic residues" evidence="1">
    <location>
        <begin position="1759"/>
        <end position="1768"/>
    </location>
</feature>
<feature type="compositionally biased region" description="Polar residues" evidence="1">
    <location>
        <begin position="326"/>
        <end position="347"/>
    </location>
</feature>
<feature type="compositionally biased region" description="Low complexity" evidence="1">
    <location>
        <begin position="784"/>
        <end position="794"/>
    </location>
</feature>
<dbReference type="SUPFAM" id="SSF49879">
    <property type="entry name" value="SMAD/FHA domain"/>
    <property type="match status" value="1"/>
</dbReference>
<dbReference type="InterPro" id="IPR000253">
    <property type="entry name" value="FHA_dom"/>
</dbReference>
<feature type="region of interest" description="Disordered" evidence="1">
    <location>
        <begin position="784"/>
        <end position="824"/>
    </location>
</feature>
<protein>
    <recommendedName>
        <fullName evidence="2">FHA domain-containing protein</fullName>
    </recommendedName>
</protein>
<feature type="compositionally biased region" description="Polar residues" evidence="1">
    <location>
        <begin position="483"/>
        <end position="503"/>
    </location>
</feature>
<organism evidence="3 4">
    <name type="scientific">Loxostege sticticalis</name>
    <name type="common">Beet webworm moth</name>
    <dbReference type="NCBI Taxonomy" id="481309"/>
    <lineage>
        <taxon>Eukaryota</taxon>
        <taxon>Metazoa</taxon>
        <taxon>Ecdysozoa</taxon>
        <taxon>Arthropoda</taxon>
        <taxon>Hexapoda</taxon>
        <taxon>Insecta</taxon>
        <taxon>Pterygota</taxon>
        <taxon>Neoptera</taxon>
        <taxon>Endopterygota</taxon>
        <taxon>Lepidoptera</taxon>
        <taxon>Glossata</taxon>
        <taxon>Ditrysia</taxon>
        <taxon>Pyraloidea</taxon>
        <taxon>Crambidae</taxon>
        <taxon>Pyraustinae</taxon>
        <taxon>Loxostege</taxon>
    </lineage>
</organism>
<dbReference type="InterPro" id="IPR008984">
    <property type="entry name" value="SMAD_FHA_dom_sf"/>
</dbReference>
<dbReference type="Pfam" id="PF00498">
    <property type="entry name" value="FHA"/>
    <property type="match status" value="1"/>
</dbReference>
<feature type="compositionally biased region" description="Basic and acidic residues" evidence="1">
    <location>
        <begin position="188"/>
        <end position="201"/>
    </location>
</feature>
<feature type="compositionally biased region" description="Low complexity" evidence="1">
    <location>
        <begin position="634"/>
        <end position="645"/>
    </location>
</feature>
<feature type="compositionally biased region" description="Polar residues" evidence="1">
    <location>
        <begin position="605"/>
        <end position="628"/>
    </location>
</feature>
<feature type="compositionally biased region" description="Basic and acidic residues" evidence="1">
    <location>
        <begin position="400"/>
        <end position="432"/>
    </location>
</feature>
<feature type="compositionally biased region" description="Low complexity" evidence="1">
    <location>
        <begin position="366"/>
        <end position="377"/>
    </location>
</feature>
<proteinExistence type="predicted"/>
<feature type="domain" description="FHA" evidence="2">
    <location>
        <begin position="10"/>
        <end position="74"/>
    </location>
</feature>
<dbReference type="PANTHER" id="PTHR21603">
    <property type="entry name" value="ANTIGEN KI-67-LIKE PROTEIN"/>
    <property type="match status" value="1"/>
</dbReference>
<feature type="compositionally biased region" description="Pro residues" evidence="1">
    <location>
        <begin position="385"/>
        <end position="394"/>
    </location>
</feature>
<dbReference type="EMBL" id="JBEUOH010000024">
    <property type="protein sequence ID" value="KAL0860746.1"/>
    <property type="molecule type" value="Genomic_DNA"/>
</dbReference>
<feature type="compositionally biased region" description="Basic and acidic residues" evidence="1">
    <location>
        <begin position="1639"/>
        <end position="1665"/>
    </location>
</feature>
<gene>
    <name evidence="3" type="ORF">ABMA27_009296</name>
</gene>
<feature type="region of interest" description="Disordered" evidence="1">
    <location>
        <begin position="840"/>
        <end position="862"/>
    </location>
</feature>
<dbReference type="Gene3D" id="2.60.200.20">
    <property type="match status" value="1"/>
</dbReference>
<feature type="region of interest" description="Disordered" evidence="1">
    <location>
        <begin position="581"/>
        <end position="771"/>
    </location>
</feature>
<feature type="compositionally biased region" description="Polar residues" evidence="1">
    <location>
        <begin position="301"/>
        <end position="311"/>
    </location>
</feature>
<feature type="compositionally biased region" description="Basic and acidic residues" evidence="1">
    <location>
        <begin position="1587"/>
        <end position="1629"/>
    </location>
</feature>
<feature type="compositionally biased region" description="Low complexity" evidence="1">
    <location>
        <begin position="1785"/>
        <end position="1807"/>
    </location>
</feature>
<feature type="compositionally biased region" description="Low complexity" evidence="1">
    <location>
        <begin position="701"/>
        <end position="712"/>
    </location>
</feature>
<name>A0ABR3H7Q7_LOXSC</name>
<evidence type="ECO:0000313" key="3">
    <source>
        <dbReference type="EMBL" id="KAL0860746.1"/>
    </source>
</evidence>